<evidence type="ECO:0000259" key="3">
    <source>
        <dbReference type="PROSITE" id="PS51831"/>
    </source>
</evidence>
<dbReference type="GO" id="GO:0006203">
    <property type="term" value="P:dGTP catabolic process"/>
    <property type="evidence" value="ECO:0007669"/>
    <property type="project" value="TreeGrafter"/>
</dbReference>
<accession>A0A1H7YWM1</accession>
<proteinExistence type="inferred from homology"/>
<evidence type="ECO:0000256" key="2">
    <source>
        <dbReference type="HAMAP-Rule" id="MF_01212"/>
    </source>
</evidence>
<dbReference type="HAMAP" id="MF_01212">
    <property type="entry name" value="dGTPase_type2"/>
    <property type="match status" value="1"/>
</dbReference>
<dbReference type="CDD" id="cd00077">
    <property type="entry name" value="HDc"/>
    <property type="match status" value="1"/>
</dbReference>
<dbReference type="OrthoDB" id="9803619at2"/>
<dbReference type="Proteomes" id="UP000198744">
    <property type="component" value="Unassembled WGS sequence"/>
</dbReference>
<dbReference type="SMART" id="SM00471">
    <property type="entry name" value="HDc"/>
    <property type="match status" value="1"/>
</dbReference>
<protein>
    <recommendedName>
        <fullName evidence="2">Deoxyguanosinetriphosphate triphosphohydrolase-like protein</fullName>
    </recommendedName>
</protein>
<dbReference type="NCBIfam" id="NF002326">
    <property type="entry name" value="PRK01286.1-1"/>
    <property type="match status" value="1"/>
</dbReference>
<dbReference type="GO" id="GO:0008832">
    <property type="term" value="F:dGTPase activity"/>
    <property type="evidence" value="ECO:0007669"/>
    <property type="project" value="TreeGrafter"/>
</dbReference>
<feature type="domain" description="HD" evidence="3">
    <location>
        <begin position="76"/>
        <end position="204"/>
    </location>
</feature>
<comment type="similarity">
    <text evidence="2">Belongs to the dGTPase family. Type 2 subfamily.</text>
</comment>
<evidence type="ECO:0000313" key="5">
    <source>
        <dbReference type="Proteomes" id="UP000198744"/>
    </source>
</evidence>
<keyword evidence="1 2" id="KW-0378">Hydrolase</keyword>
<organism evidence="4 5">
    <name type="scientific">Syntrophus gentianae</name>
    <dbReference type="NCBI Taxonomy" id="43775"/>
    <lineage>
        <taxon>Bacteria</taxon>
        <taxon>Pseudomonadati</taxon>
        <taxon>Thermodesulfobacteriota</taxon>
        <taxon>Syntrophia</taxon>
        <taxon>Syntrophales</taxon>
        <taxon>Syntrophaceae</taxon>
        <taxon>Syntrophus</taxon>
    </lineage>
</organism>
<keyword evidence="5" id="KW-1185">Reference proteome</keyword>
<dbReference type="InterPro" id="IPR023023">
    <property type="entry name" value="dNTPase_2"/>
</dbReference>
<dbReference type="PROSITE" id="PS51831">
    <property type="entry name" value="HD"/>
    <property type="match status" value="1"/>
</dbReference>
<dbReference type="InterPro" id="IPR006261">
    <property type="entry name" value="dGTPase"/>
</dbReference>
<dbReference type="InterPro" id="IPR026875">
    <property type="entry name" value="PHydrolase_assoc_dom"/>
</dbReference>
<dbReference type="AlphaFoldDB" id="A0A1H7YWM1"/>
<reference evidence="4 5" key="1">
    <citation type="submission" date="2016-10" db="EMBL/GenBank/DDBJ databases">
        <authorList>
            <person name="de Groot N.N."/>
        </authorList>
    </citation>
    <scope>NUCLEOTIDE SEQUENCE [LARGE SCALE GENOMIC DNA]</scope>
    <source>
        <strain evidence="4 5">DSM 8423</strain>
    </source>
</reference>
<dbReference type="PANTHER" id="PTHR11373:SF43">
    <property type="entry name" value="DEOXYGUANOSINETRIPHOSPHATE TRIPHOSPHOHYDROLASE-LIKE PROTEIN"/>
    <property type="match status" value="1"/>
</dbReference>
<dbReference type="PANTHER" id="PTHR11373">
    <property type="entry name" value="DEOXYNUCLEOSIDE TRIPHOSPHATE TRIPHOSPHOHYDROLASE"/>
    <property type="match status" value="1"/>
</dbReference>
<dbReference type="Gene3D" id="1.10.3210.10">
    <property type="entry name" value="Hypothetical protein af1432"/>
    <property type="match status" value="1"/>
</dbReference>
<evidence type="ECO:0000313" key="4">
    <source>
        <dbReference type="EMBL" id="SEM49758.1"/>
    </source>
</evidence>
<dbReference type="EMBL" id="FOBS01000018">
    <property type="protein sequence ID" value="SEM49758.1"/>
    <property type="molecule type" value="Genomic_DNA"/>
</dbReference>
<dbReference type="RefSeq" id="WP_093883943.1">
    <property type="nucleotide sequence ID" value="NZ_FOBS01000018.1"/>
</dbReference>
<dbReference type="InterPro" id="IPR006674">
    <property type="entry name" value="HD_domain"/>
</dbReference>
<sequence length="400" mass="46636">MTAREFIEITEETKLAPYATKSARSIGRTLYGNEPDDYRTCFQRDRDRILYSKVFKDLQHKTQVFLINEGDFYRTRLTHTLEVAQHARTFARALRLNEDLCEAIALAHDLGHPPFGHAGEETLNDLLKDDGGFEHNLQSLRVVDFLEKRYQHYDGLNLCFETREGIARHNTTHDHPDTPPEFHSFPRSSLEAQVVNIADPLAYCAHDLEDALNAGYLRLKDLRNMDNPLVSRVFERCRSKYPDILQADTVLQSRILVRTLIEEANIAVIQQTSRNIAQHGISSVEKARNFPEDIVAAPAGIWENFDALKTYLFENVYRKPQVCIMNEKGKLIIRRIFHHLEKRPEMLPRTYKIRFDEAPDPSGKRRILADYISGMTDRYVMDLHMMMFEPYEKVMFEFRE</sequence>
<dbReference type="STRING" id="43775.SAMN04489760_11837"/>
<dbReference type="NCBIfam" id="TIGR01353">
    <property type="entry name" value="dGTP_triPase"/>
    <property type="match status" value="1"/>
</dbReference>
<gene>
    <name evidence="4" type="ORF">SAMN04489760_11837</name>
</gene>
<dbReference type="SUPFAM" id="SSF109604">
    <property type="entry name" value="HD-domain/PDEase-like"/>
    <property type="match status" value="1"/>
</dbReference>
<dbReference type="InterPro" id="IPR050135">
    <property type="entry name" value="dGTPase-like"/>
</dbReference>
<dbReference type="Pfam" id="PF13286">
    <property type="entry name" value="HD_assoc"/>
    <property type="match status" value="1"/>
</dbReference>
<name>A0A1H7YWM1_9BACT</name>
<evidence type="ECO:0000256" key="1">
    <source>
        <dbReference type="ARBA" id="ARBA00022801"/>
    </source>
</evidence>
<dbReference type="InterPro" id="IPR003607">
    <property type="entry name" value="HD/PDEase_dom"/>
</dbReference>
<dbReference type="Pfam" id="PF01966">
    <property type="entry name" value="HD"/>
    <property type="match status" value="1"/>
</dbReference>